<comment type="caution">
    <text evidence="3">The sequence shown here is derived from an EMBL/GenBank/DDBJ whole genome shotgun (WGS) entry which is preliminary data.</text>
</comment>
<dbReference type="PROSITE" id="PS50263">
    <property type="entry name" value="CN_HYDROLASE"/>
    <property type="match status" value="1"/>
</dbReference>
<dbReference type="EMBL" id="AXCW01000077">
    <property type="protein sequence ID" value="EYR63660.1"/>
    <property type="molecule type" value="Genomic_DNA"/>
</dbReference>
<comment type="similarity">
    <text evidence="1">Belongs to the carbon-nitrogen hydrolase superfamily. NIT1/NIT2 family.</text>
</comment>
<sequence>GLDAAANRAAAVAAVDAAAADGAALAVLPEYAAVFDPRGVSPDLAEPLDGPFVTALCEASGRTGVTVVAGTCVPGVRSDRAQNAVVVVAGGRVVGDYRKVHLYDAFGHRESDRLEAGAPDAEPVVVDVGGLHVGVMTCYDVRFPEAARRLVDAGADVLVVPAAWAWGEHKADHWLTLLRARAIENTAYVVAAAQQGHGVTGSSLVVDALGVVLAEAGAPEQASAPGGQLLGGGFVDAGPSAAAPPVVPVAVADLHAEHLAAVRERNPSLVNRRYRVVPA</sequence>
<keyword evidence="3" id="KW-0378">Hydrolase</keyword>
<dbReference type="Proteomes" id="UP000019753">
    <property type="component" value="Unassembled WGS sequence"/>
</dbReference>
<dbReference type="InterPro" id="IPR001110">
    <property type="entry name" value="UPF0012_CS"/>
</dbReference>
<dbReference type="RefSeq" id="WP_034225406.1">
    <property type="nucleotide sequence ID" value="NZ_AXCW01000077.1"/>
</dbReference>
<keyword evidence="4" id="KW-1185">Reference proteome</keyword>
<dbReference type="PANTHER" id="PTHR23088:SF27">
    <property type="entry name" value="DEAMINATED GLUTATHIONE AMIDASE"/>
    <property type="match status" value="1"/>
</dbReference>
<dbReference type="InterPro" id="IPR036526">
    <property type="entry name" value="C-N_Hydrolase_sf"/>
</dbReference>
<accession>A0A021VUD6</accession>
<dbReference type="PROSITE" id="PS01227">
    <property type="entry name" value="UPF0012"/>
    <property type="match status" value="1"/>
</dbReference>
<name>A0A021VUD6_9CELL</name>
<dbReference type="OrthoDB" id="9811121at2"/>
<protein>
    <submittedName>
        <fullName evidence="3">Hydrolase</fullName>
    </submittedName>
</protein>
<dbReference type="Pfam" id="PF00795">
    <property type="entry name" value="CN_hydrolase"/>
    <property type="match status" value="1"/>
</dbReference>
<proteinExistence type="inferred from homology"/>
<dbReference type="GO" id="GO:0016787">
    <property type="term" value="F:hydrolase activity"/>
    <property type="evidence" value="ECO:0007669"/>
    <property type="project" value="UniProtKB-KW"/>
</dbReference>
<evidence type="ECO:0000313" key="3">
    <source>
        <dbReference type="EMBL" id="EYR63660.1"/>
    </source>
</evidence>
<organism evidence="3 4">
    <name type="scientific">Actinotalea ferrariae CF5-4</name>
    <dbReference type="NCBI Taxonomy" id="948458"/>
    <lineage>
        <taxon>Bacteria</taxon>
        <taxon>Bacillati</taxon>
        <taxon>Actinomycetota</taxon>
        <taxon>Actinomycetes</taxon>
        <taxon>Micrococcales</taxon>
        <taxon>Cellulomonadaceae</taxon>
        <taxon>Actinotalea</taxon>
    </lineage>
</organism>
<dbReference type="SUPFAM" id="SSF56317">
    <property type="entry name" value="Carbon-nitrogen hydrolase"/>
    <property type="match status" value="1"/>
</dbReference>
<evidence type="ECO:0000256" key="1">
    <source>
        <dbReference type="ARBA" id="ARBA00010613"/>
    </source>
</evidence>
<dbReference type="Gene3D" id="3.60.110.10">
    <property type="entry name" value="Carbon-nitrogen hydrolase"/>
    <property type="match status" value="1"/>
</dbReference>
<evidence type="ECO:0000259" key="2">
    <source>
        <dbReference type="PROSITE" id="PS50263"/>
    </source>
</evidence>
<dbReference type="InterPro" id="IPR003010">
    <property type="entry name" value="C-N_Hydrolase"/>
</dbReference>
<feature type="domain" description="CN hydrolase" evidence="2">
    <location>
        <begin position="1"/>
        <end position="237"/>
    </location>
</feature>
<reference evidence="3 4" key="1">
    <citation type="submission" date="2014-01" db="EMBL/GenBank/DDBJ databases">
        <title>Actinotalea ferrariae CF5-4.</title>
        <authorList>
            <person name="Chen F."/>
            <person name="Li Y."/>
            <person name="Wang G."/>
        </authorList>
    </citation>
    <scope>NUCLEOTIDE SEQUENCE [LARGE SCALE GENOMIC DNA]</scope>
    <source>
        <strain evidence="3 4">CF5-4</strain>
    </source>
</reference>
<evidence type="ECO:0000313" key="4">
    <source>
        <dbReference type="Proteomes" id="UP000019753"/>
    </source>
</evidence>
<dbReference type="AlphaFoldDB" id="A0A021VUD6"/>
<feature type="non-terminal residue" evidence="3">
    <location>
        <position position="1"/>
    </location>
</feature>
<dbReference type="PANTHER" id="PTHR23088">
    <property type="entry name" value="NITRILASE-RELATED"/>
    <property type="match status" value="1"/>
</dbReference>
<gene>
    <name evidence="3" type="ORF">N866_18960</name>
</gene>